<evidence type="ECO:0000256" key="5">
    <source>
        <dbReference type="ARBA" id="ARBA00022723"/>
    </source>
</evidence>
<dbReference type="GO" id="GO:0005509">
    <property type="term" value="F:calcium ion binding"/>
    <property type="evidence" value="ECO:0007669"/>
    <property type="project" value="UniProtKB-UniRule"/>
</dbReference>
<feature type="domain" description="Cadherin" evidence="18">
    <location>
        <begin position="169"/>
        <end position="277"/>
    </location>
</feature>
<name>A0A3Q4MB81_NEOBR</name>
<reference evidence="19" key="2">
    <citation type="submission" date="2025-09" db="UniProtKB">
        <authorList>
            <consortium name="Ensembl"/>
        </authorList>
    </citation>
    <scope>IDENTIFICATION</scope>
</reference>
<evidence type="ECO:0000256" key="1">
    <source>
        <dbReference type="ARBA" id="ARBA00004251"/>
    </source>
</evidence>
<feature type="domain" description="Cadherin" evidence="18">
    <location>
        <begin position="495"/>
        <end position="617"/>
    </location>
</feature>
<evidence type="ECO:0000256" key="6">
    <source>
        <dbReference type="ARBA" id="ARBA00022729"/>
    </source>
</evidence>
<evidence type="ECO:0000256" key="4">
    <source>
        <dbReference type="ARBA" id="ARBA00022692"/>
    </source>
</evidence>
<reference evidence="19" key="1">
    <citation type="submission" date="2025-08" db="UniProtKB">
        <authorList>
            <consortium name="Ensembl"/>
        </authorList>
    </citation>
    <scope>IDENTIFICATION</scope>
</reference>
<keyword evidence="10" id="KW-0965">Cell junction</keyword>
<protein>
    <submittedName>
        <fullName evidence="19">Cadherin 8</fullName>
    </submittedName>
</protein>
<evidence type="ECO:0000256" key="12">
    <source>
        <dbReference type="ARBA" id="ARBA00023136"/>
    </source>
</evidence>
<evidence type="ECO:0000256" key="16">
    <source>
        <dbReference type="RuleBase" id="RU004357"/>
    </source>
</evidence>
<keyword evidence="4 15" id="KW-0812">Transmembrane</keyword>
<evidence type="ECO:0000256" key="13">
    <source>
        <dbReference type="ARBA" id="ARBA00023180"/>
    </source>
</evidence>
<evidence type="ECO:0000256" key="15">
    <source>
        <dbReference type="RuleBase" id="RU003318"/>
    </source>
</evidence>
<dbReference type="FunFam" id="2.60.40.60:FF:000008">
    <property type="entry name" value="Cadherin 24"/>
    <property type="match status" value="1"/>
</dbReference>
<evidence type="ECO:0000313" key="20">
    <source>
        <dbReference type="Proteomes" id="UP000261580"/>
    </source>
</evidence>
<dbReference type="Ensembl" id="ENSNBRT00000006250.1">
    <property type="protein sequence ID" value="ENSNBRP00000006064.1"/>
    <property type="gene ID" value="ENSNBRG00000004755.1"/>
</dbReference>
<dbReference type="GO" id="GO:0016339">
    <property type="term" value="P:calcium-dependent cell-cell adhesion via plasma membrane cell adhesion molecules"/>
    <property type="evidence" value="ECO:0007669"/>
    <property type="project" value="TreeGrafter"/>
</dbReference>
<dbReference type="PROSITE" id="PS00232">
    <property type="entry name" value="CADHERIN_1"/>
    <property type="match status" value="2"/>
</dbReference>
<evidence type="ECO:0000256" key="2">
    <source>
        <dbReference type="ARBA" id="ARBA00004536"/>
    </source>
</evidence>
<dbReference type="AlphaFoldDB" id="A0A3Q4MB81"/>
<dbReference type="InterPro" id="IPR020894">
    <property type="entry name" value="Cadherin_CS"/>
</dbReference>
<evidence type="ECO:0000259" key="18">
    <source>
        <dbReference type="PROSITE" id="PS50268"/>
    </source>
</evidence>
<dbReference type="InterPro" id="IPR027397">
    <property type="entry name" value="Catenin-bd_sf"/>
</dbReference>
<dbReference type="GO" id="GO:0016342">
    <property type="term" value="C:catenin complex"/>
    <property type="evidence" value="ECO:0007669"/>
    <property type="project" value="TreeGrafter"/>
</dbReference>
<evidence type="ECO:0000256" key="3">
    <source>
        <dbReference type="ARBA" id="ARBA00022475"/>
    </source>
</evidence>
<accession>A0A3Q4MB81</accession>
<keyword evidence="12 17" id="KW-0472">Membrane</keyword>
<sequence>MPKRSEEMLTDLWLSLLLVWITCVLSVSMTPIIGQSKSTQTGGSAVVASGVGEGQRLLSRAKRGWVWNQMFVLEEFSGPDPILVGRLHTDKVENDTARYSLAGEGAGTIFAINEKTGDIHAMKRLDREEKAEYTLTAKVTNGITGQLLEPMTEFIIKVQDINDNAPKFTEGPYHAAVEEMSAVGTSVITITATDADDPVYGNSAKLVYSILEGQPYFSVDPNSATIRIALHGMDREMREDYQVVIQAKDMGGHMGGLSGTTTVSITLQDINDNPPKFSKSLYEFVIPEDLPLGKEGGKVKANDRDIGENAKSTYSIIEGDDQGVFEIITNATTQEGILQLRKPLDYESKRNYTLKVEATNIRSEPRSNGPFKDTATVKIVVEDSDEPPVFSKPMYLLEVDENAPINKIIGTVTARDPDATGSPIRYFIDRHTDLERQFNINVDNGRITLAKPLDRETDMWHNITVTATEVRNHSQISRAVVAIRVMDINDNAPEFATEYETFLCENGKPGQVIQTVSAVDKDDPIQGHYFDYRLVPEMLNNPNFTIKNNQDNSISVLAKHDTFRRQKQEMYFLPIIVTDNGNPPMSSTNTLTIRVCGCSKDGIVQSCNVEAYVLPIGLSMGALIVSVLLLVLFVTLRRHKNEPLIIKDDEDVRENIIRYDDEGGGEEDTEAFDIATLQNPDGINGYLPRKDIKPDLQFMPRAGQHSGPNGVDVDEFINVRLHEADNDPTAPPYDSIQIYGYEGRGSIAGSLSSLETASSDSDQNYDYLREWGPRFRRLGELYSVGESDRET</sequence>
<dbReference type="GO" id="GO:0043679">
    <property type="term" value="C:axon terminus"/>
    <property type="evidence" value="ECO:0007669"/>
    <property type="project" value="TreeGrafter"/>
</dbReference>
<evidence type="ECO:0000256" key="7">
    <source>
        <dbReference type="ARBA" id="ARBA00022737"/>
    </source>
</evidence>
<evidence type="ECO:0000256" key="8">
    <source>
        <dbReference type="ARBA" id="ARBA00022837"/>
    </source>
</evidence>
<dbReference type="GO" id="GO:0005912">
    <property type="term" value="C:adherens junction"/>
    <property type="evidence" value="ECO:0007669"/>
    <property type="project" value="UniProtKB-SubCell"/>
</dbReference>
<feature type="domain" description="Cadherin" evidence="18">
    <location>
        <begin position="391"/>
        <end position="495"/>
    </location>
</feature>
<dbReference type="PANTHER" id="PTHR24027:SF273">
    <property type="entry name" value="CADHERIN-8"/>
    <property type="match status" value="1"/>
</dbReference>
<dbReference type="PROSITE" id="PS50268">
    <property type="entry name" value="CADHERIN_2"/>
    <property type="match status" value="5"/>
</dbReference>
<dbReference type="GO" id="GO:0000902">
    <property type="term" value="P:cell morphogenesis"/>
    <property type="evidence" value="ECO:0007669"/>
    <property type="project" value="TreeGrafter"/>
</dbReference>
<feature type="domain" description="Cadherin" evidence="18">
    <location>
        <begin position="278"/>
        <end position="390"/>
    </location>
</feature>
<dbReference type="Pfam" id="PF00028">
    <property type="entry name" value="Cadherin"/>
    <property type="match status" value="5"/>
</dbReference>
<dbReference type="InterPro" id="IPR015919">
    <property type="entry name" value="Cadherin-like_sf"/>
</dbReference>
<dbReference type="FunFam" id="4.10.900.10:FF:000001">
    <property type="entry name" value="Cadherin 2"/>
    <property type="match status" value="1"/>
</dbReference>
<dbReference type="GO" id="GO:0008013">
    <property type="term" value="F:beta-catenin binding"/>
    <property type="evidence" value="ECO:0007669"/>
    <property type="project" value="TreeGrafter"/>
</dbReference>
<evidence type="ECO:0000256" key="11">
    <source>
        <dbReference type="ARBA" id="ARBA00022989"/>
    </source>
</evidence>
<keyword evidence="8 14" id="KW-0106">Calcium</keyword>
<keyword evidence="20" id="KW-1185">Reference proteome</keyword>
<keyword evidence="7" id="KW-0677">Repeat</keyword>
<keyword evidence="9 15" id="KW-0130">Cell adhesion</keyword>
<dbReference type="SMART" id="SM00112">
    <property type="entry name" value="CA"/>
    <property type="match status" value="5"/>
</dbReference>
<dbReference type="PANTHER" id="PTHR24027">
    <property type="entry name" value="CADHERIN-23"/>
    <property type="match status" value="1"/>
</dbReference>
<dbReference type="Proteomes" id="UP000261580">
    <property type="component" value="Unassembled WGS sequence"/>
</dbReference>
<evidence type="ECO:0000256" key="17">
    <source>
        <dbReference type="SAM" id="Phobius"/>
    </source>
</evidence>
<comment type="function">
    <text evidence="16">Cadherins are calcium-dependent cell adhesion proteins.</text>
</comment>
<dbReference type="FunFam" id="2.60.40.60:FF:000009">
    <property type="entry name" value="Cadherin 24"/>
    <property type="match status" value="1"/>
</dbReference>
<evidence type="ECO:0000313" key="19">
    <source>
        <dbReference type="Ensembl" id="ENSNBRP00000006064.1"/>
    </source>
</evidence>
<dbReference type="FunFam" id="2.60.40.60:FF:000017">
    <property type="entry name" value="Cadherin 24"/>
    <property type="match status" value="1"/>
</dbReference>
<dbReference type="GO" id="GO:0034332">
    <property type="term" value="P:adherens junction organization"/>
    <property type="evidence" value="ECO:0007669"/>
    <property type="project" value="TreeGrafter"/>
</dbReference>
<dbReference type="GO" id="GO:0043083">
    <property type="term" value="C:synaptic cleft"/>
    <property type="evidence" value="ECO:0007669"/>
    <property type="project" value="TreeGrafter"/>
</dbReference>
<dbReference type="Bgee" id="ENSNBRG00000004755">
    <property type="expression patterns" value="Expressed in brain and 1 other cell type or tissue"/>
</dbReference>
<dbReference type="GO" id="GO:0044331">
    <property type="term" value="P:cell-cell adhesion mediated by cadherin"/>
    <property type="evidence" value="ECO:0007669"/>
    <property type="project" value="TreeGrafter"/>
</dbReference>
<keyword evidence="6" id="KW-0732">Signal</keyword>
<dbReference type="FunFam" id="2.60.40.60:FF:000012">
    <property type="entry name" value="Cadherin 24"/>
    <property type="match status" value="1"/>
</dbReference>
<dbReference type="InterPro" id="IPR002126">
    <property type="entry name" value="Cadherin-like_dom"/>
</dbReference>
<comment type="subcellular location">
    <subcellularLocation>
        <location evidence="2">Cell junction</location>
        <location evidence="2">Adherens junction</location>
    </subcellularLocation>
    <subcellularLocation>
        <location evidence="1 15">Cell membrane</location>
        <topology evidence="1 15">Single-pass type I membrane protein</topology>
    </subcellularLocation>
</comment>
<dbReference type="SUPFAM" id="SSF49313">
    <property type="entry name" value="Cadherin-like"/>
    <property type="match status" value="5"/>
</dbReference>
<dbReference type="Gene3D" id="2.60.40.60">
    <property type="entry name" value="Cadherins"/>
    <property type="match status" value="5"/>
</dbReference>
<dbReference type="PRINTS" id="PR00205">
    <property type="entry name" value="CADHERIN"/>
</dbReference>
<evidence type="ECO:0000256" key="9">
    <source>
        <dbReference type="ARBA" id="ARBA00022889"/>
    </source>
</evidence>
<evidence type="ECO:0000256" key="10">
    <source>
        <dbReference type="ARBA" id="ARBA00022949"/>
    </source>
</evidence>
<keyword evidence="11 17" id="KW-1133">Transmembrane helix</keyword>
<feature type="domain" description="Cadherin" evidence="18">
    <location>
        <begin position="90"/>
        <end position="168"/>
    </location>
</feature>
<dbReference type="GO" id="GO:0007156">
    <property type="term" value="P:homophilic cell adhesion via plasma membrane adhesion molecules"/>
    <property type="evidence" value="ECO:0007669"/>
    <property type="project" value="InterPro"/>
</dbReference>
<dbReference type="GO" id="GO:0045296">
    <property type="term" value="F:cadherin binding"/>
    <property type="evidence" value="ECO:0007669"/>
    <property type="project" value="TreeGrafter"/>
</dbReference>
<keyword evidence="5" id="KW-0479">Metal-binding</keyword>
<dbReference type="GO" id="GO:0002009">
    <property type="term" value="P:morphogenesis of an epithelium"/>
    <property type="evidence" value="ECO:0007669"/>
    <property type="project" value="UniProtKB-ARBA"/>
</dbReference>
<dbReference type="Gene3D" id="4.10.900.10">
    <property type="entry name" value="TCF3-CBD (Catenin binding domain)"/>
    <property type="match status" value="1"/>
</dbReference>
<dbReference type="GO" id="GO:0007043">
    <property type="term" value="P:cell-cell junction assembly"/>
    <property type="evidence" value="ECO:0007669"/>
    <property type="project" value="TreeGrafter"/>
</dbReference>
<feature type="transmembrane region" description="Helical" evidence="17">
    <location>
        <begin position="612"/>
        <end position="636"/>
    </location>
</feature>
<dbReference type="OMA" id="IYMAPMA"/>
<dbReference type="GO" id="GO:0016477">
    <property type="term" value="P:cell migration"/>
    <property type="evidence" value="ECO:0007669"/>
    <property type="project" value="TreeGrafter"/>
</dbReference>
<dbReference type="Pfam" id="PF01049">
    <property type="entry name" value="CADH_Y-type_LIR"/>
    <property type="match status" value="1"/>
</dbReference>
<dbReference type="CDD" id="cd11304">
    <property type="entry name" value="Cadherin_repeat"/>
    <property type="match status" value="5"/>
</dbReference>
<keyword evidence="3" id="KW-1003">Cell membrane</keyword>
<dbReference type="STRING" id="32507.ENSNBRP00000006064"/>
<dbReference type="FunFam" id="2.60.40.60:FF:000014">
    <property type="entry name" value="Cadherin 8"/>
    <property type="match status" value="1"/>
</dbReference>
<organism evidence="19 20">
    <name type="scientific">Neolamprologus brichardi</name>
    <name type="common">Fairy cichlid</name>
    <name type="synonym">Lamprologus brichardi</name>
    <dbReference type="NCBI Taxonomy" id="32507"/>
    <lineage>
        <taxon>Eukaryota</taxon>
        <taxon>Metazoa</taxon>
        <taxon>Chordata</taxon>
        <taxon>Craniata</taxon>
        <taxon>Vertebrata</taxon>
        <taxon>Euteleostomi</taxon>
        <taxon>Actinopterygii</taxon>
        <taxon>Neopterygii</taxon>
        <taxon>Teleostei</taxon>
        <taxon>Neoteleostei</taxon>
        <taxon>Acanthomorphata</taxon>
        <taxon>Ovalentaria</taxon>
        <taxon>Cichlomorphae</taxon>
        <taxon>Cichliformes</taxon>
        <taxon>Cichlidae</taxon>
        <taxon>African cichlids</taxon>
        <taxon>Pseudocrenilabrinae</taxon>
        <taxon>Lamprologini</taxon>
        <taxon>Neolamprologus</taxon>
    </lineage>
</organism>
<dbReference type="GeneTree" id="ENSGT00940000153691"/>
<keyword evidence="13" id="KW-0325">Glycoprotein</keyword>
<dbReference type="InterPro" id="IPR039808">
    <property type="entry name" value="Cadherin"/>
</dbReference>
<evidence type="ECO:0000256" key="14">
    <source>
        <dbReference type="PROSITE-ProRule" id="PRU00043"/>
    </source>
</evidence>
<dbReference type="InterPro" id="IPR000233">
    <property type="entry name" value="Cadherin_Y-type_LIR"/>
</dbReference>
<feature type="transmembrane region" description="Helical" evidence="17">
    <location>
        <begin position="12"/>
        <end position="34"/>
    </location>
</feature>
<proteinExistence type="predicted"/>